<evidence type="ECO:0000313" key="18">
    <source>
        <dbReference type="Proteomes" id="UP000249700"/>
    </source>
</evidence>
<dbReference type="SUPFAM" id="SSF82771">
    <property type="entry name" value="GIY-YIG endonuclease"/>
    <property type="match status" value="1"/>
</dbReference>
<keyword evidence="2" id="KW-0540">Nuclease</keyword>
<dbReference type="InterPro" id="IPR006054">
    <property type="entry name" value="DnaQ"/>
</dbReference>
<dbReference type="CDD" id="cd06127">
    <property type="entry name" value="DEDDh"/>
    <property type="match status" value="1"/>
</dbReference>
<keyword evidence="4" id="KW-0228">DNA excision</keyword>
<evidence type="ECO:0000256" key="6">
    <source>
        <dbReference type="ARBA" id="ARBA00022839"/>
    </source>
</evidence>
<accession>A0A328XJH5</accession>
<keyword evidence="5" id="KW-0378">Hydrolase</keyword>
<evidence type="ECO:0000256" key="15">
    <source>
        <dbReference type="ARBA" id="ARBA00049244"/>
    </source>
</evidence>
<dbReference type="InterPro" id="IPR000305">
    <property type="entry name" value="GIY-YIG_endonuc"/>
</dbReference>
<evidence type="ECO:0000313" key="17">
    <source>
        <dbReference type="EMBL" id="RAR57368.1"/>
    </source>
</evidence>
<name>A0A328XJH5_9GAMM</name>
<comment type="catalytic activity">
    <reaction evidence="15">
        <text>DNA(n) + a 2'-deoxyribonucleoside 5'-triphosphate = DNA(n+1) + diphosphate</text>
        <dbReference type="Rhea" id="RHEA:22508"/>
        <dbReference type="Rhea" id="RHEA-COMP:17339"/>
        <dbReference type="Rhea" id="RHEA-COMP:17340"/>
        <dbReference type="ChEBI" id="CHEBI:33019"/>
        <dbReference type="ChEBI" id="CHEBI:61560"/>
        <dbReference type="ChEBI" id="CHEBI:173112"/>
        <dbReference type="EC" id="2.7.7.7"/>
    </reaction>
</comment>
<protein>
    <recommendedName>
        <fullName evidence="12">Excinuclease cho</fullName>
        <ecNumber evidence="1">2.7.7.7</ecNumber>
    </recommendedName>
    <alternativeName>
        <fullName evidence="14">Endonuclease cho</fullName>
    </alternativeName>
    <alternativeName>
        <fullName evidence="13">UvrC homolog protein</fullName>
    </alternativeName>
</protein>
<dbReference type="InterPro" id="IPR012337">
    <property type="entry name" value="RNaseH-like_sf"/>
</dbReference>
<keyword evidence="3" id="KW-0227">DNA damage</keyword>
<dbReference type="GO" id="GO:0009432">
    <property type="term" value="P:SOS response"/>
    <property type="evidence" value="ECO:0007669"/>
    <property type="project" value="UniProtKB-KW"/>
</dbReference>
<evidence type="ECO:0000256" key="5">
    <source>
        <dbReference type="ARBA" id="ARBA00022801"/>
    </source>
</evidence>
<evidence type="ECO:0000256" key="8">
    <source>
        <dbReference type="ARBA" id="ARBA00023204"/>
    </source>
</evidence>
<dbReference type="PANTHER" id="PTHR30562">
    <property type="entry name" value="UVRC/OXIDOREDUCTASE"/>
    <property type="match status" value="1"/>
</dbReference>
<dbReference type="Gene3D" id="3.30.420.10">
    <property type="entry name" value="Ribonuclease H-like superfamily/Ribonuclease H"/>
    <property type="match status" value="1"/>
</dbReference>
<evidence type="ECO:0000256" key="2">
    <source>
        <dbReference type="ARBA" id="ARBA00022722"/>
    </source>
</evidence>
<dbReference type="EC" id="2.7.7.7" evidence="1"/>
<sequence length="478" mass="54062">MTKVFLDLETTGTRTTRDRITEIAALKVEEDCVVERFVQLVNPGQPIPAQIQRLTGISDAMVADAPRFADLADALRDFLGDAELVAHNMRFDYGFLRNEFARADISFRASTICTLKLSRRLAPEHPHHNLDALIERHGLTGHQRHRAEGDAEALLALWQHWQHQVDGDHFASLIAGQRRMPSLPNQLDPGLLQEIPERPGVYLFYGHNRLPLYIGKSVNLRARVLSHFHDDLSQDRKMRLTQQIQDLEWQETAGDLGAQLLEARLIKTQLPIMNRRLRRQGRLMGWQWPQGEKAPRLVAAEEITTHPQVPLYGLFRAAKEARQALKQIAEHHGLCPRLLGLEKGRGRCFSSQLGRCRGACHGEEPRDVHDARAREALERLRVQHWPWPGRVAIGEGTAANAEGTLAWHLVDHWCYLGSVETLDEASLAALDDQPVAFDIDTYKILSRALGKHRDGDKADASLTIHRLDSDDAPQPRED</sequence>
<proteinExistence type="predicted"/>
<comment type="caution">
    <text evidence="17">The sequence shown here is derived from an EMBL/GenBank/DDBJ whole genome shotgun (WGS) entry which is preliminary data.</text>
</comment>
<evidence type="ECO:0000259" key="16">
    <source>
        <dbReference type="PROSITE" id="PS50164"/>
    </source>
</evidence>
<dbReference type="GO" id="GO:0006260">
    <property type="term" value="P:DNA replication"/>
    <property type="evidence" value="ECO:0007669"/>
    <property type="project" value="InterPro"/>
</dbReference>
<reference evidence="17 18" key="1">
    <citation type="submission" date="2018-06" db="EMBL/GenBank/DDBJ databases">
        <title>Comparative analysis of microorganisms from saline springs in Andes Mountain Range, Colombia.</title>
        <authorList>
            <person name="Rubin E."/>
        </authorList>
    </citation>
    <scope>NUCLEOTIDE SEQUENCE [LARGE SCALE GENOMIC DNA]</scope>
    <source>
        <strain evidence="17 18">USBA-857</strain>
    </source>
</reference>
<dbReference type="InterPro" id="IPR013520">
    <property type="entry name" value="Ribonucl_H"/>
</dbReference>
<evidence type="ECO:0000256" key="10">
    <source>
        <dbReference type="ARBA" id="ARBA00025483"/>
    </source>
</evidence>
<evidence type="ECO:0000256" key="3">
    <source>
        <dbReference type="ARBA" id="ARBA00022763"/>
    </source>
</evidence>
<evidence type="ECO:0000256" key="11">
    <source>
        <dbReference type="ARBA" id="ARBA00026073"/>
    </source>
</evidence>
<dbReference type="InterPro" id="IPR050066">
    <property type="entry name" value="UvrABC_protein_C"/>
</dbReference>
<evidence type="ECO:0000256" key="7">
    <source>
        <dbReference type="ARBA" id="ARBA00022881"/>
    </source>
</evidence>
<evidence type="ECO:0000256" key="1">
    <source>
        <dbReference type="ARBA" id="ARBA00012417"/>
    </source>
</evidence>
<dbReference type="SMART" id="SM00465">
    <property type="entry name" value="GIYc"/>
    <property type="match status" value="1"/>
</dbReference>
<comment type="function">
    <text evidence="10">DNA polymerase III is a complex, multichain enzyme responsible for most of the replicative synthesis in bacteria. The epsilon subunit contain the editing function and is a proofreading 3'-5' exonuclease.</text>
</comment>
<dbReference type="GO" id="GO:0006289">
    <property type="term" value="P:nucleotide-excision repair"/>
    <property type="evidence" value="ECO:0007669"/>
    <property type="project" value="InterPro"/>
</dbReference>
<dbReference type="RefSeq" id="WP_112056325.1">
    <property type="nucleotide sequence ID" value="NZ_QLSX01000015.1"/>
</dbReference>
<gene>
    <name evidence="17" type="ORF">BCL93_11544</name>
</gene>
<dbReference type="PROSITE" id="PS50164">
    <property type="entry name" value="GIY_YIG"/>
    <property type="match status" value="1"/>
</dbReference>
<evidence type="ECO:0000256" key="4">
    <source>
        <dbReference type="ARBA" id="ARBA00022769"/>
    </source>
</evidence>
<evidence type="ECO:0000256" key="14">
    <source>
        <dbReference type="ARBA" id="ARBA00042732"/>
    </source>
</evidence>
<dbReference type="FunFam" id="3.30.420.10:FF:000045">
    <property type="entry name" value="3'-5' exonuclease DinG"/>
    <property type="match status" value="1"/>
</dbReference>
<dbReference type="Pfam" id="PF00929">
    <property type="entry name" value="RNase_T"/>
    <property type="match status" value="1"/>
</dbReference>
<dbReference type="InterPro" id="IPR047296">
    <property type="entry name" value="GIY-YIG_UvrC_Cho"/>
</dbReference>
<dbReference type="SUPFAM" id="SSF53098">
    <property type="entry name" value="Ribonuclease H-like"/>
    <property type="match status" value="1"/>
</dbReference>
<dbReference type="AlphaFoldDB" id="A0A328XJH5"/>
<dbReference type="Gene3D" id="3.40.1440.10">
    <property type="entry name" value="GIY-YIG endonuclease"/>
    <property type="match status" value="1"/>
</dbReference>
<dbReference type="Proteomes" id="UP000249700">
    <property type="component" value="Unassembled WGS sequence"/>
</dbReference>
<dbReference type="GO" id="GO:0004527">
    <property type="term" value="F:exonuclease activity"/>
    <property type="evidence" value="ECO:0007669"/>
    <property type="project" value="UniProtKB-KW"/>
</dbReference>
<keyword evidence="6" id="KW-0269">Exonuclease</keyword>
<dbReference type="SMART" id="SM00479">
    <property type="entry name" value="EXOIII"/>
    <property type="match status" value="1"/>
</dbReference>
<evidence type="ECO:0000256" key="13">
    <source>
        <dbReference type="ARBA" id="ARBA00042138"/>
    </source>
</evidence>
<dbReference type="PANTHER" id="PTHR30562:SF10">
    <property type="entry name" value="EXCINUCLEASE CHO"/>
    <property type="match status" value="1"/>
</dbReference>
<dbReference type="OrthoDB" id="9803913at2"/>
<organism evidence="17 18">
    <name type="scientific">Onishia taeanensis</name>
    <dbReference type="NCBI Taxonomy" id="284577"/>
    <lineage>
        <taxon>Bacteria</taxon>
        <taxon>Pseudomonadati</taxon>
        <taxon>Pseudomonadota</taxon>
        <taxon>Gammaproteobacteria</taxon>
        <taxon>Oceanospirillales</taxon>
        <taxon>Halomonadaceae</taxon>
        <taxon>Onishia</taxon>
    </lineage>
</organism>
<comment type="subunit">
    <text evidence="11">DNA polymerase III contains a core (composed of alpha, epsilon and theta chains) that associates with a tau subunit. This core dimerizes to form the POLIII' complex. PolIII' associates with the gamma complex (composed of gamma, delta, delta', psi and chi chains) and with the beta chain to form the complete DNA polymerase III complex.</text>
</comment>
<dbReference type="EMBL" id="QLSX01000015">
    <property type="protein sequence ID" value="RAR57368.1"/>
    <property type="molecule type" value="Genomic_DNA"/>
</dbReference>
<feature type="domain" description="GIY-YIG" evidence="16">
    <location>
        <begin position="197"/>
        <end position="275"/>
    </location>
</feature>
<keyword evidence="9" id="KW-0742">SOS response</keyword>
<dbReference type="GO" id="GO:0003887">
    <property type="term" value="F:DNA-directed DNA polymerase activity"/>
    <property type="evidence" value="ECO:0007669"/>
    <property type="project" value="UniProtKB-EC"/>
</dbReference>
<dbReference type="GO" id="GO:0003677">
    <property type="term" value="F:DNA binding"/>
    <property type="evidence" value="ECO:0007669"/>
    <property type="project" value="InterPro"/>
</dbReference>
<dbReference type="CDD" id="cd10434">
    <property type="entry name" value="GIY-YIG_UvrC_Cho"/>
    <property type="match status" value="1"/>
</dbReference>
<dbReference type="InterPro" id="IPR036397">
    <property type="entry name" value="RNaseH_sf"/>
</dbReference>
<evidence type="ECO:0000256" key="12">
    <source>
        <dbReference type="ARBA" id="ARBA00040756"/>
    </source>
</evidence>
<keyword evidence="8" id="KW-0234">DNA repair</keyword>
<dbReference type="InterPro" id="IPR035901">
    <property type="entry name" value="GIY-YIG_endonuc_sf"/>
</dbReference>
<keyword evidence="7" id="KW-0267">Excision nuclease</keyword>
<dbReference type="NCBIfam" id="TIGR00573">
    <property type="entry name" value="dnaq"/>
    <property type="match status" value="1"/>
</dbReference>
<evidence type="ECO:0000256" key="9">
    <source>
        <dbReference type="ARBA" id="ARBA00023236"/>
    </source>
</evidence>
<dbReference type="GO" id="GO:0009380">
    <property type="term" value="C:excinuclease repair complex"/>
    <property type="evidence" value="ECO:0007669"/>
    <property type="project" value="TreeGrafter"/>
</dbReference>